<dbReference type="InterPro" id="IPR035906">
    <property type="entry name" value="MetI-like_sf"/>
</dbReference>
<keyword evidence="5 7" id="KW-1133">Transmembrane helix</keyword>
<feature type="compositionally biased region" description="Polar residues" evidence="8">
    <location>
        <begin position="683"/>
        <end position="703"/>
    </location>
</feature>
<dbReference type="InterPro" id="IPR000515">
    <property type="entry name" value="MetI-like"/>
</dbReference>
<proteinExistence type="inferred from homology"/>
<keyword evidence="13" id="KW-1185">Reference proteome</keyword>
<accession>A0A1H1FRC0</accession>
<evidence type="ECO:0000259" key="9">
    <source>
        <dbReference type="PROSITE" id="PS50928"/>
    </source>
</evidence>
<dbReference type="Pfam" id="PF00528">
    <property type="entry name" value="BPD_transp_1"/>
    <property type="match status" value="2"/>
</dbReference>
<evidence type="ECO:0000313" key="10">
    <source>
        <dbReference type="EMBL" id="RDI70199.1"/>
    </source>
</evidence>
<feature type="transmembrane region" description="Helical" evidence="7">
    <location>
        <begin position="505"/>
        <end position="529"/>
    </location>
</feature>
<evidence type="ECO:0000256" key="4">
    <source>
        <dbReference type="ARBA" id="ARBA00022692"/>
    </source>
</evidence>
<dbReference type="GO" id="GO:0055085">
    <property type="term" value="P:transmembrane transport"/>
    <property type="evidence" value="ECO:0007669"/>
    <property type="project" value="InterPro"/>
</dbReference>
<reference evidence="11" key="2">
    <citation type="submission" date="2016-10" db="EMBL/GenBank/DDBJ databases">
        <authorList>
            <person name="de Groot N.N."/>
        </authorList>
    </citation>
    <scope>NUCLEOTIDE SEQUENCE [LARGE SCALE GENOMIC DNA]</scope>
    <source>
        <strain evidence="11">CGMCC 1.12397</strain>
    </source>
</reference>
<dbReference type="Proteomes" id="UP000255421">
    <property type="component" value="Unassembled WGS sequence"/>
</dbReference>
<feature type="transmembrane region" description="Helical" evidence="7">
    <location>
        <begin position="104"/>
        <end position="129"/>
    </location>
</feature>
<dbReference type="EMBL" id="QQST01000002">
    <property type="protein sequence ID" value="RDI70199.1"/>
    <property type="molecule type" value="Genomic_DNA"/>
</dbReference>
<dbReference type="GO" id="GO:0005886">
    <property type="term" value="C:plasma membrane"/>
    <property type="evidence" value="ECO:0007669"/>
    <property type="project" value="UniProtKB-SubCell"/>
</dbReference>
<evidence type="ECO:0000256" key="5">
    <source>
        <dbReference type="ARBA" id="ARBA00022989"/>
    </source>
</evidence>
<evidence type="ECO:0000256" key="6">
    <source>
        <dbReference type="ARBA" id="ARBA00023136"/>
    </source>
</evidence>
<organism evidence="11 12">
    <name type="scientific">Halopelagius longus</name>
    <dbReference type="NCBI Taxonomy" id="1236180"/>
    <lineage>
        <taxon>Archaea</taxon>
        <taxon>Methanobacteriati</taxon>
        <taxon>Methanobacteriota</taxon>
        <taxon>Stenosarchaea group</taxon>
        <taxon>Halobacteria</taxon>
        <taxon>Halobacteriales</taxon>
        <taxon>Haloferacaceae</taxon>
    </lineage>
</organism>
<evidence type="ECO:0000256" key="7">
    <source>
        <dbReference type="RuleBase" id="RU363032"/>
    </source>
</evidence>
<feature type="domain" description="ABC transmembrane type-1" evidence="9">
    <location>
        <begin position="102"/>
        <end position="318"/>
    </location>
</feature>
<evidence type="ECO:0000256" key="2">
    <source>
        <dbReference type="ARBA" id="ARBA00022448"/>
    </source>
</evidence>
<feature type="domain" description="ABC transmembrane type-1" evidence="9">
    <location>
        <begin position="470"/>
        <end position="657"/>
    </location>
</feature>
<dbReference type="PANTHER" id="PTHR30465:SF44">
    <property type="entry name" value="ABC-TYPE DIPEPTIDE_OLIGOPEPTIDE TRANSPORT SYSTEM, PERMEASE COMPONENT"/>
    <property type="match status" value="1"/>
</dbReference>
<evidence type="ECO:0000256" key="1">
    <source>
        <dbReference type="ARBA" id="ARBA00004651"/>
    </source>
</evidence>
<keyword evidence="6 7" id="KW-0472">Membrane</keyword>
<dbReference type="SUPFAM" id="SSF161098">
    <property type="entry name" value="MetI-like"/>
    <property type="match status" value="2"/>
</dbReference>
<feature type="transmembrane region" description="Helical" evidence="7">
    <location>
        <begin position="535"/>
        <end position="553"/>
    </location>
</feature>
<feature type="transmembrane region" description="Helical" evidence="7">
    <location>
        <begin position="472"/>
        <end position="498"/>
    </location>
</feature>
<gene>
    <name evidence="10" type="ORF">DWB78_16425</name>
    <name evidence="11" type="ORF">SAMN05216278_3368</name>
</gene>
<dbReference type="OrthoDB" id="44105at2157"/>
<feature type="transmembrane region" description="Helical" evidence="7">
    <location>
        <begin position="603"/>
        <end position="625"/>
    </location>
</feature>
<evidence type="ECO:0000313" key="12">
    <source>
        <dbReference type="Proteomes" id="UP000199289"/>
    </source>
</evidence>
<evidence type="ECO:0000313" key="11">
    <source>
        <dbReference type="EMBL" id="SDR03477.1"/>
    </source>
</evidence>
<keyword evidence="2 7" id="KW-0813">Transport</keyword>
<evidence type="ECO:0000256" key="3">
    <source>
        <dbReference type="ARBA" id="ARBA00022475"/>
    </source>
</evidence>
<feature type="transmembrane region" description="Helical" evidence="7">
    <location>
        <begin position="184"/>
        <end position="207"/>
    </location>
</feature>
<reference evidence="10 13" key="3">
    <citation type="submission" date="2018-07" db="EMBL/GenBank/DDBJ databases">
        <title>Genome sequence of extremly halophilic archaeon Halopelagius longus strain BC12-B1.</title>
        <authorList>
            <person name="Zhang X."/>
        </authorList>
    </citation>
    <scope>NUCLEOTIDE SEQUENCE [LARGE SCALE GENOMIC DNA]</scope>
    <source>
        <strain evidence="10 13">BC12-B1</strain>
    </source>
</reference>
<dbReference type="EMBL" id="FNKQ01000004">
    <property type="protein sequence ID" value="SDR03477.1"/>
    <property type="molecule type" value="Genomic_DNA"/>
</dbReference>
<dbReference type="RefSeq" id="WP_114936191.1">
    <property type="nucleotide sequence ID" value="NZ_FNKQ01000004.1"/>
</dbReference>
<name>A0A1H1FRC0_9EURY</name>
<dbReference type="Proteomes" id="UP000199289">
    <property type="component" value="Unassembled WGS sequence"/>
</dbReference>
<feature type="transmembrane region" description="Helical" evidence="7">
    <location>
        <begin position="12"/>
        <end position="31"/>
    </location>
</feature>
<reference evidence="12" key="1">
    <citation type="submission" date="2016-10" db="EMBL/GenBank/DDBJ databases">
        <authorList>
            <person name="Varghese N."/>
            <person name="Submissions S."/>
        </authorList>
    </citation>
    <scope>NUCLEOTIDE SEQUENCE [LARGE SCALE GENOMIC DNA]</scope>
    <source>
        <strain evidence="12">CGMCC 1.12397</strain>
    </source>
</reference>
<comment type="subcellular location">
    <subcellularLocation>
        <location evidence="1 7">Cell membrane</location>
        <topology evidence="1 7">Multi-pass membrane protein</topology>
    </subcellularLocation>
</comment>
<feature type="transmembrane region" description="Helical" evidence="7">
    <location>
        <begin position="253"/>
        <end position="275"/>
    </location>
</feature>
<protein>
    <submittedName>
        <fullName evidence="10">ABC transporter permease subunit</fullName>
    </submittedName>
    <submittedName>
        <fullName evidence="11">ABC-type dipeptide/oligopeptide/nickel transport system, permease component</fullName>
    </submittedName>
</protein>
<dbReference type="Gene3D" id="1.10.3720.10">
    <property type="entry name" value="MetI-like"/>
    <property type="match status" value="2"/>
</dbReference>
<dbReference type="PROSITE" id="PS50928">
    <property type="entry name" value="ABC_TM1"/>
    <property type="match status" value="2"/>
</dbReference>
<feature type="transmembrane region" description="Helical" evidence="7">
    <location>
        <begin position="411"/>
        <end position="430"/>
    </location>
</feature>
<dbReference type="CDD" id="cd06261">
    <property type="entry name" value="TM_PBP2"/>
    <property type="match status" value="2"/>
</dbReference>
<evidence type="ECO:0000313" key="13">
    <source>
        <dbReference type="Proteomes" id="UP000255421"/>
    </source>
</evidence>
<dbReference type="PANTHER" id="PTHR30465">
    <property type="entry name" value="INNER MEMBRANE ABC TRANSPORTER"/>
    <property type="match status" value="1"/>
</dbReference>
<feature type="transmembrane region" description="Helical" evidence="7">
    <location>
        <begin position="645"/>
        <end position="664"/>
    </location>
</feature>
<feature type="transmembrane region" description="Helical" evidence="7">
    <location>
        <begin position="295"/>
        <end position="321"/>
    </location>
</feature>
<feature type="region of interest" description="Disordered" evidence="8">
    <location>
        <begin position="677"/>
        <end position="703"/>
    </location>
</feature>
<keyword evidence="4 7" id="KW-0812">Transmembrane</keyword>
<keyword evidence="3" id="KW-1003">Cell membrane</keyword>
<comment type="similarity">
    <text evidence="7">Belongs to the binding-protein-dependent transport system permease family.</text>
</comment>
<evidence type="ECO:0000256" key="8">
    <source>
        <dbReference type="SAM" id="MobiDB-lite"/>
    </source>
</evidence>
<sequence length="703" mass="76572">MDSRWVIKRVLQSLLTILVVINLSFVLVQQLPGGPMAYLQSQLRGATNPEQQLRLMRQYLNIEPNQTFTEKYVSYMGSLLRGDLGRSFTLDAPVADVIAQALPWTVFVMSVSISLAFLLGIVAGAIMAYKEGSLFDSVLSVNAIVAQSVPYYIFALLFVFYLGYVGNIFPTGGLYDNSLTPGLSVPFVVSVLRHAALPILSIVLTWAGGYALGMRGNSIQVLGEDYLYVARLRGLSPRRIALRYVGRNAILPMYTHLVLSVGAVFGGSVVLEEIFRYRGVGFYLFTAIEARDYPLMMGAFMIISVAVVIGILVADLTYGVLDPRTGNESQRESYASGASLREMLLRFRTGALALPARIGGTPADDDDDDFILDTDPYERVTPDRADRLRRTFDESIVAPLKILLSDWRGRVGIAVLVGIVYLGTVGVMLVPEPVTAPPDQRFMLPFVDWQYPLGTDRVGKGLFSMTVHSTPYILKMVAAGAVFATMVGALVGTVSGYAGGLVDRVLMTVSDILLTLPGLPLIIVITFYFETTNPYFIGVILAINNWTGLARSLRSQVLTLRDAEYVESARTMGLTTPSIVREDLLPNLMPYVSVSFVGAARKIIFEAVALYYLGVLGGISPNWGIMMSDATSSTAALYDLSMSHLILVPTLAVVLLSLGALMLSQSADRMFNPRLRSKHVSDSESTGPTPASESSTEVQSLSD</sequence>
<feature type="transmembrane region" description="Helical" evidence="7">
    <location>
        <begin position="141"/>
        <end position="164"/>
    </location>
</feature>
<dbReference type="AlphaFoldDB" id="A0A1H1FRC0"/>